<evidence type="ECO:0000313" key="1">
    <source>
        <dbReference type="EMBL" id="KRQ10251.1"/>
    </source>
</evidence>
<dbReference type="EMBL" id="LJYG01000085">
    <property type="protein sequence ID" value="KRQ10251.1"/>
    <property type="molecule type" value="Genomic_DNA"/>
</dbReference>
<sequence length="73" mass="7848">MSNDVDFDLSPDQWEALRALRNPEPSGRLAKAYLLEGLAKLGLVDVNDGVPAMTPAGRKVLVRGSCRLLDLAA</sequence>
<gene>
    <name evidence="1" type="ORF">AOQ71_20025</name>
</gene>
<dbReference type="AlphaFoldDB" id="A0A0R3DK69"/>
<organism evidence="1 2">
    <name type="scientific">Bradyrhizobium manausense</name>
    <dbReference type="NCBI Taxonomy" id="989370"/>
    <lineage>
        <taxon>Bacteria</taxon>
        <taxon>Pseudomonadati</taxon>
        <taxon>Pseudomonadota</taxon>
        <taxon>Alphaproteobacteria</taxon>
        <taxon>Hyphomicrobiales</taxon>
        <taxon>Nitrobacteraceae</taxon>
        <taxon>Bradyrhizobium</taxon>
    </lineage>
</organism>
<protein>
    <submittedName>
        <fullName evidence="1">Uncharacterized protein</fullName>
    </submittedName>
</protein>
<reference evidence="1 2" key="1">
    <citation type="submission" date="2015-09" db="EMBL/GenBank/DDBJ databases">
        <title>Draft Genome Sequence of Bradyrhizobium manausense Strain BR 3351T, a Novel Symbiotic Nitrogen-Fixing Alphaproteobacterium Isolated from Brazilian Amazon Rain Forest.</title>
        <authorList>
            <person name="De Araujo J.L."/>
            <person name="Zilli J.E."/>
        </authorList>
    </citation>
    <scope>NUCLEOTIDE SEQUENCE [LARGE SCALE GENOMIC DNA]</scope>
    <source>
        <strain evidence="1 2">BR3351</strain>
    </source>
</reference>
<dbReference type="RefSeq" id="WP_057749720.1">
    <property type="nucleotide sequence ID" value="NZ_LJYG01000085.1"/>
</dbReference>
<proteinExistence type="predicted"/>
<dbReference type="OrthoDB" id="8243905at2"/>
<comment type="caution">
    <text evidence="1">The sequence shown here is derived from an EMBL/GenBank/DDBJ whole genome shotgun (WGS) entry which is preliminary data.</text>
</comment>
<dbReference type="Proteomes" id="UP000051936">
    <property type="component" value="Unassembled WGS sequence"/>
</dbReference>
<accession>A0A0R3DK69</accession>
<name>A0A0R3DK69_9BRAD</name>
<evidence type="ECO:0000313" key="2">
    <source>
        <dbReference type="Proteomes" id="UP000051936"/>
    </source>
</evidence>
<keyword evidence="2" id="KW-1185">Reference proteome</keyword>